<keyword evidence="10 12" id="KW-0472">Membrane</keyword>
<evidence type="ECO:0000256" key="5">
    <source>
        <dbReference type="ARBA" id="ARBA00022692"/>
    </source>
</evidence>
<feature type="domain" description="TonB-dependent receptor plug" evidence="17">
    <location>
        <begin position="54"/>
        <end position="158"/>
    </location>
</feature>
<evidence type="ECO:0000256" key="11">
    <source>
        <dbReference type="ARBA" id="ARBA00023237"/>
    </source>
</evidence>
<keyword evidence="9 14" id="KW-0798">TonB box</keyword>
<dbReference type="SUPFAM" id="SSF56935">
    <property type="entry name" value="Porins"/>
    <property type="match status" value="1"/>
</dbReference>
<evidence type="ECO:0000256" key="15">
    <source>
        <dbReference type="SAM" id="SignalP"/>
    </source>
</evidence>
<evidence type="ECO:0000256" key="2">
    <source>
        <dbReference type="ARBA" id="ARBA00022448"/>
    </source>
</evidence>
<comment type="subcellular location">
    <subcellularLocation>
        <location evidence="1 12">Cell outer membrane</location>
        <topology evidence="1 12">Multi-pass membrane protein</topology>
    </subcellularLocation>
</comment>
<name>A0ABZ0GSP1_9GAMM</name>
<feature type="chain" id="PRO_5047549812" evidence="15">
    <location>
        <begin position="29"/>
        <end position="778"/>
    </location>
</feature>
<dbReference type="Proteomes" id="UP001301442">
    <property type="component" value="Chromosome"/>
</dbReference>
<evidence type="ECO:0000256" key="10">
    <source>
        <dbReference type="ARBA" id="ARBA00023136"/>
    </source>
</evidence>
<dbReference type="PROSITE" id="PS01156">
    <property type="entry name" value="TONB_DEPENDENT_REC_2"/>
    <property type="match status" value="1"/>
</dbReference>
<dbReference type="InterPro" id="IPR000531">
    <property type="entry name" value="Beta-barrel_TonB"/>
</dbReference>
<keyword evidence="4" id="KW-0410">Iron transport</keyword>
<evidence type="ECO:0000313" key="19">
    <source>
        <dbReference type="Proteomes" id="UP001301442"/>
    </source>
</evidence>
<evidence type="ECO:0000256" key="9">
    <source>
        <dbReference type="ARBA" id="ARBA00023077"/>
    </source>
</evidence>
<comment type="similarity">
    <text evidence="12 14">Belongs to the TonB-dependent receptor family.</text>
</comment>
<dbReference type="PANTHER" id="PTHR32552:SF81">
    <property type="entry name" value="TONB-DEPENDENT OUTER MEMBRANE RECEPTOR"/>
    <property type="match status" value="1"/>
</dbReference>
<dbReference type="EMBL" id="CP136600">
    <property type="protein sequence ID" value="WOH38838.1"/>
    <property type="molecule type" value="Genomic_DNA"/>
</dbReference>
<dbReference type="InterPro" id="IPR036942">
    <property type="entry name" value="Beta-barrel_TonB_sf"/>
</dbReference>
<reference evidence="18 19" key="1">
    <citation type="submission" date="2023-09" db="EMBL/GenBank/DDBJ databases">
        <authorList>
            <person name="Qi X."/>
        </authorList>
    </citation>
    <scope>NUCLEOTIDE SEQUENCE [LARGE SCALE GENOMIC DNA]</scope>
    <source>
        <strain evidence="18 19">S1-1</strain>
    </source>
</reference>
<evidence type="ECO:0000313" key="18">
    <source>
        <dbReference type="EMBL" id="WOH38838.1"/>
    </source>
</evidence>
<feature type="domain" description="TonB-dependent receptor-like beta-barrel" evidence="16">
    <location>
        <begin position="246"/>
        <end position="741"/>
    </location>
</feature>
<gene>
    <name evidence="18" type="ORF">RI844_06375</name>
</gene>
<protein>
    <submittedName>
        <fullName evidence="18">TonB-dependent receptor</fullName>
    </submittedName>
</protein>
<keyword evidence="5 12" id="KW-0812">Transmembrane</keyword>
<feature type="signal peptide" evidence="15">
    <location>
        <begin position="1"/>
        <end position="28"/>
    </location>
</feature>
<organism evidence="18 19">
    <name type="scientific">Thalassotalea fonticola</name>
    <dbReference type="NCBI Taxonomy" id="3065649"/>
    <lineage>
        <taxon>Bacteria</taxon>
        <taxon>Pseudomonadati</taxon>
        <taxon>Pseudomonadota</taxon>
        <taxon>Gammaproteobacteria</taxon>
        <taxon>Alteromonadales</taxon>
        <taxon>Colwelliaceae</taxon>
        <taxon>Thalassotalea</taxon>
    </lineage>
</organism>
<dbReference type="Pfam" id="PF00593">
    <property type="entry name" value="TonB_dep_Rec_b-barrel"/>
    <property type="match status" value="1"/>
</dbReference>
<dbReference type="InterPro" id="IPR012910">
    <property type="entry name" value="Plug_dom"/>
</dbReference>
<dbReference type="Pfam" id="PF07715">
    <property type="entry name" value="Plug"/>
    <property type="match status" value="1"/>
</dbReference>
<keyword evidence="11 12" id="KW-0998">Cell outer membrane</keyword>
<keyword evidence="8" id="KW-0406">Ion transport</keyword>
<keyword evidence="18" id="KW-0675">Receptor</keyword>
<proteinExistence type="inferred from homology"/>
<dbReference type="RefSeq" id="WP_348397607.1">
    <property type="nucleotide sequence ID" value="NZ_CP136600.1"/>
</dbReference>
<evidence type="ECO:0000259" key="17">
    <source>
        <dbReference type="Pfam" id="PF07715"/>
    </source>
</evidence>
<accession>A0ABZ0GSP1</accession>
<dbReference type="PROSITE" id="PS52016">
    <property type="entry name" value="TONB_DEPENDENT_REC_3"/>
    <property type="match status" value="1"/>
</dbReference>
<evidence type="ECO:0000256" key="1">
    <source>
        <dbReference type="ARBA" id="ARBA00004571"/>
    </source>
</evidence>
<keyword evidence="3 12" id="KW-1134">Transmembrane beta strand</keyword>
<dbReference type="InterPro" id="IPR039426">
    <property type="entry name" value="TonB-dep_rcpt-like"/>
</dbReference>
<evidence type="ECO:0000256" key="7">
    <source>
        <dbReference type="ARBA" id="ARBA00023004"/>
    </source>
</evidence>
<evidence type="ECO:0000256" key="6">
    <source>
        <dbReference type="ARBA" id="ARBA00022729"/>
    </source>
</evidence>
<dbReference type="PANTHER" id="PTHR32552">
    <property type="entry name" value="FERRICHROME IRON RECEPTOR-RELATED"/>
    <property type="match status" value="1"/>
</dbReference>
<evidence type="ECO:0000256" key="13">
    <source>
        <dbReference type="PROSITE-ProRule" id="PRU10144"/>
    </source>
</evidence>
<dbReference type="InterPro" id="IPR010917">
    <property type="entry name" value="TonB_rcpt_CS"/>
</dbReference>
<sequence>MNPSLNKVTKGLFLACGISCAYMPAAVAEEATEAGADAKLEVIEVTATKRSTSVQETPMSITAISGDFLKDNNITDMQNMSEGIPNFNVGEGISGTKVTMRGMGSGENRSFEQSVGMFIDGVYMPRSRQYVTPFLDTKRVEILRGPQAVMFGLNSTAGSVSVVTAKTNPGDETFAEVTADYEVEYGEIGTTVVAGGSPTDSLGLRVAYKHQGEGDGYFTNRRNGETLGAVESDLMRLSAVFEASENLILTGKVEVADWERSGSLGETYGENGLDGDDNKLDYEFWSDPALLGTVFEDDAGMYVENTNVVLTADYFMGDHTITATVGYSDFEYSFGTDLLNSEGKFLLAGLDTSLFETYEQTSAELRWASPTGETFEWVAGLYYQTSESWQENPGIVPLTDLGQMFVAPVPGLIDSNAFASEDDLISVFASGTWNLNDDVRVIAGVRYIDQSKDVAGCEYGGFYVTATPPTHIPSENSAGSLCSGAVATYTEGGAVVAATPEFGGTHDISEVMPEMVVQWDLSTDAMLYGKVAQSIKSGGFSTGGDEYDDESVTGFEVGYRSVLADGAAELNATLFYNDYEDLQVGAFIPNEDGTGVDGITNNAGSAITQGLEVDGRWAVTDWLMLNASVAFLDATYDKFDTAACAFGRTPDGALPGTCDLSGENLQQAPEVSANLGATGTFSLTEYLNLVTAATVIYSDEYFTDGTNSEVGTQDSYTKINAQIGVESVDNKWAVRVIGSNLTDEAVLTTSQDLMGFGAGHAGYLAAPRTVTVQGTYRF</sequence>
<evidence type="ECO:0000256" key="8">
    <source>
        <dbReference type="ARBA" id="ARBA00023065"/>
    </source>
</evidence>
<evidence type="ECO:0000256" key="12">
    <source>
        <dbReference type="PROSITE-ProRule" id="PRU01360"/>
    </source>
</evidence>
<evidence type="ECO:0000256" key="4">
    <source>
        <dbReference type="ARBA" id="ARBA00022496"/>
    </source>
</evidence>
<evidence type="ECO:0000256" key="3">
    <source>
        <dbReference type="ARBA" id="ARBA00022452"/>
    </source>
</evidence>
<keyword evidence="7" id="KW-0408">Iron</keyword>
<evidence type="ECO:0000256" key="14">
    <source>
        <dbReference type="RuleBase" id="RU003357"/>
    </source>
</evidence>
<evidence type="ECO:0000259" key="16">
    <source>
        <dbReference type="Pfam" id="PF00593"/>
    </source>
</evidence>
<keyword evidence="2 12" id="KW-0813">Transport</keyword>
<dbReference type="Gene3D" id="2.40.170.20">
    <property type="entry name" value="TonB-dependent receptor, beta-barrel domain"/>
    <property type="match status" value="1"/>
</dbReference>
<keyword evidence="6 15" id="KW-0732">Signal</keyword>
<keyword evidence="19" id="KW-1185">Reference proteome</keyword>
<feature type="short sequence motif" description="TonB C-terminal box" evidence="13">
    <location>
        <begin position="761"/>
        <end position="778"/>
    </location>
</feature>